<sequence length="83" mass="9383">MEENDAQAGDLYQPLKWRPPGWQEICLFSLFHGSQGSAIRGRLFATRIEDHLLADSLEGDSRGAYKSEYEALSYIWGSREGTC</sequence>
<accession>A0A6A6EXD6</accession>
<name>A0A6A6EXD6_9PEZI</name>
<evidence type="ECO:0000313" key="2">
    <source>
        <dbReference type="Proteomes" id="UP000800200"/>
    </source>
</evidence>
<gene>
    <name evidence="1" type="ORF">K469DRAFT_706049</name>
</gene>
<dbReference type="Proteomes" id="UP000800200">
    <property type="component" value="Unassembled WGS sequence"/>
</dbReference>
<protein>
    <submittedName>
        <fullName evidence="1">Uncharacterized protein</fullName>
    </submittedName>
</protein>
<proteinExistence type="predicted"/>
<evidence type="ECO:0000313" key="1">
    <source>
        <dbReference type="EMBL" id="KAF2194586.1"/>
    </source>
</evidence>
<reference evidence="1" key="1">
    <citation type="journal article" date="2020" name="Stud. Mycol.">
        <title>101 Dothideomycetes genomes: a test case for predicting lifestyles and emergence of pathogens.</title>
        <authorList>
            <person name="Haridas S."/>
            <person name="Albert R."/>
            <person name="Binder M."/>
            <person name="Bloem J."/>
            <person name="Labutti K."/>
            <person name="Salamov A."/>
            <person name="Andreopoulos B."/>
            <person name="Baker S."/>
            <person name="Barry K."/>
            <person name="Bills G."/>
            <person name="Bluhm B."/>
            <person name="Cannon C."/>
            <person name="Castanera R."/>
            <person name="Culley D."/>
            <person name="Daum C."/>
            <person name="Ezra D."/>
            <person name="Gonzalez J."/>
            <person name="Henrissat B."/>
            <person name="Kuo A."/>
            <person name="Liang C."/>
            <person name="Lipzen A."/>
            <person name="Lutzoni F."/>
            <person name="Magnuson J."/>
            <person name="Mondo S."/>
            <person name="Nolan M."/>
            <person name="Ohm R."/>
            <person name="Pangilinan J."/>
            <person name="Park H.-J."/>
            <person name="Ramirez L."/>
            <person name="Alfaro M."/>
            <person name="Sun H."/>
            <person name="Tritt A."/>
            <person name="Yoshinaga Y."/>
            <person name="Zwiers L.-H."/>
            <person name="Turgeon B."/>
            <person name="Goodwin S."/>
            <person name="Spatafora J."/>
            <person name="Crous P."/>
            <person name="Grigoriev I."/>
        </authorList>
    </citation>
    <scope>NUCLEOTIDE SEQUENCE</scope>
    <source>
        <strain evidence="1">CBS 207.26</strain>
    </source>
</reference>
<organism evidence="1 2">
    <name type="scientific">Zopfia rhizophila CBS 207.26</name>
    <dbReference type="NCBI Taxonomy" id="1314779"/>
    <lineage>
        <taxon>Eukaryota</taxon>
        <taxon>Fungi</taxon>
        <taxon>Dikarya</taxon>
        <taxon>Ascomycota</taxon>
        <taxon>Pezizomycotina</taxon>
        <taxon>Dothideomycetes</taxon>
        <taxon>Dothideomycetes incertae sedis</taxon>
        <taxon>Zopfiaceae</taxon>
        <taxon>Zopfia</taxon>
    </lineage>
</organism>
<dbReference type="AlphaFoldDB" id="A0A6A6EXD6"/>
<keyword evidence="2" id="KW-1185">Reference proteome</keyword>
<dbReference type="EMBL" id="ML994611">
    <property type="protein sequence ID" value="KAF2194586.1"/>
    <property type="molecule type" value="Genomic_DNA"/>
</dbReference>